<dbReference type="Proteomes" id="UP000314294">
    <property type="component" value="Unassembled WGS sequence"/>
</dbReference>
<dbReference type="EMBL" id="SRLO01001018">
    <property type="protein sequence ID" value="TNN42710.1"/>
    <property type="molecule type" value="Genomic_DNA"/>
</dbReference>
<dbReference type="AlphaFoldDB" id="A0A4Z2FPB8"/>
<comment type="caution">
    <text evidence="2">The sequence shown here is derived from an EMBL/GenBank/DDBJ whole genome shotgun (WGS) entry which is preliminary data.</text>
</comment>
<feature type="compositionally biased region" description="Gly residues" evidence="1">
    <location>
        <begin position="66"/>
        <end position="76"/>
    </location>
</feature>
<evidence type="ECO:0000313" key="3">
    <source>
        <dbReference type="Proteomes" id="UP000314294"/>
    </source>
</evidence>
<keyword evidence="3" id="KW-1185">Reference proteome</keyword>
<proteinExistence type="predicted"/>
<evidence type="ECO:0000256" key="1">
    <source>
        <dbReference type="SAM" id="MobiDB-lite"/>
    </source>
</evidence>
<accession>A0A4Z2FPB8</accession>
<gene>
    <name evidence="2" type="ORF">EYF80_047103</name>
</gene>
<organism evidence="2 3">
    <name type="scientific">Liparis tanakae</name>
    <name type="common">Tanaka's snailfish</name>
    <dbReference type="NCBI Taxonomy" id="230148"/>
    <lineage>
        <taxon>Eukaryota</taxon>
        <taxon>Metazoa</taxon>
        <taxon>Chordata</taxon>
        <taxon>Craniata</taxon>
        <taxon>Vertebrata</taxon>
        <taxon>Euteleostomi</taxon>
        <taxon>Actinopterygii</taxon>
        <taxon>Neopterygii</taxon>
        <taxon>Teleostei</taxon>
        <taxon>Neoteleostei</taxon>
        <taxon>Acanthomorphata</taxon>
        <taxon>Eupercaria</taxon>
        <taxon>Perciformes</taxon>
        <taxon>Cottioidei</taxon>
        <taxon>Cottales</taxon>
        <taxon>Liparidae</taxon>
        <taxon>Liparis</taxon>
    </lineage>
</organism>
<protein>
    <submittedName>
        <fullName evidence="2">Uncharacterized protein</fullName>
    </submittedName>
</protein>
<evidence type="ECO:0000313" key="2">
    <source>
        <dbReference type="EMBL" id="TNN42710.1"/>
    </source>
</evidence>
<sequence>MEAVCLPVNVFNADRPRLERRGPSVLVLVALRFARLLVRRLQLQLLLLTAARTRHPSAAAAEQTCGRGGGRGGGGASVRFAEGQLSFDRVDE</sequence>
<name>A0A4Z2FPB8_9TELE</name>
<feature type="region of interest" description="Disordered" evidence="1">
    <location>
        <begin position="58"/>
        <end position="92"/>
    </location>
</feature>
<reference evidence="2 3" key="1">
    <citation type="submission" date="2019-03" db="EMBL/GenBank/DDBJ databases">
        <title>First draft genome of Liparis tanakae, snailfish: a comprehensive survey of snailfish specific genes.</title>
        <authorList>
            <person name="Kim W."/>
            <person name="Song I."/>
            <person name="Jeong J.-H."/>
            <person name="Kim D."/>
            <person name="Kim S."/>
            <person name="Ryu S."/>
            <person name="Song J.Y."/>
            <person name="Lee S.K."/>
        </authorList>
    </citation>
    <scope>NUCLEOTIDE SEQUENCE [LARGE SCALE GENOMIC DNA]</scope>
    <source>
        <tissue evidence="2">Muscle</tissue>
    </source>
</reference>